<evidence type="ECO:0000259" key="2">
    <source>
        <dbReference type="SMART" id="SM00912"/>
    </source>
</evidence>
<organism evidence="3 4">
    <name type="scientific">Selenomonas artemidis F0399</name>
    <dbReference type="NCBI Taxonomy" id="749551"/>
    <lineage>
        <taxon>Bacteria</taxon>
        <taxon>Bacillati</taxon>
        <taxon>Bacillota</taxon>
        <taxon>Negativicutes</taxon>
        <taxon>Selenomonadales</taxon>
        <taxon>Selenomonadaceae</taxon>
        <taxon>Selenomonas</taxon>
    </lineage>
</organism>
<evidence type="ECO:0000313" key="4">
    <source>
        <dbReference type="Proteomes" id="UP000004633"/>
    </source>
</evidence>
<accession>E7N2G4</accession>
<dbReference type="SMART" id="SM00912">
    <property type="entry name" value="Haemagg_act"/>
    <property type="match status" value="1"/>
</dbReference>
<protein>
    <submittedName>
        <fullName evidence="3">Filamentous hemeagglutinin family domain protein</fullName>
    </submittedName>
</protein>
<evidence type="ECO:0000313" key="3">
    <source>
        <dbReference type="EMBL" id="EFW29642.1"/>
    </source>
</evidence>
<keyword evidence="4" id="KW-1185">Reference proteome</keyword>
<dbReference type="NCBIfam" id="TIGR01901">
    <property type="entry name" value="adhes_NPXG"/>
    <property type="match status" value="1"/>
</dbReference>
<proteinExistence type="predicted"/>
<evidence type="ECO:0000256" key="1">
    <source>
        <dbReference type="SAM" id="SignalP"/>
    </source>
</evidence>
<gene>
    <name evidence="3" type="ORF">HMPREF9555_01180</name>
</gene>
<dbReference type="InterPro" id="IPR041248">
    <property type="entry name" value="YDG"/>
</dbReference>
<dbReference type="EMBL" id="AECV01000019">
    <property type="protein sequence ID" value="EFW29642.1"/>
    <property type="molecule type" value="Genomic_DNA"/>
</dbReference>
<dbReference type="Proteomes" id="UP000004633">
    <property type="component" value="Unassembled WGS sequence"/>
</dbReference>
<feature type="signal peptide" evidence="1">
    <location>
        <begin position="1"/>
        <end position="33"/>
    </location>
</feature>
<dbReference type="STRING" id="749551.HMPREF9555_01180"/>
<feature type="domain" description="Filamentous haemagglutinin FhaB/tRNA nuclease CdiA-like TPS" evidence="2">
    <location>
        <begin position="31"/>
        <end position="143"/>
    </location>
</feature>
<sequence length="3067" mass="325140">MSAYRMMKLRKNIHYALFAGMAGAFLIPQISFAAPTGEQNLAGNAAVSRSGVTTSINSSDANNVISWADYSVGSGEIVQYDGGAQTNNYLNIVRGGNSSVINGQINGGNHVYLVNPNGVVFGKNASVNVGNLYVSTQDTAALSAMTSWDGSNTLGASPVGKADVVNMGTINATSVEVVGKSIRFLNAADVHSSSVVMYTDTANDGTAHIGYKTMAPTSGYTVNGSAATAANNYYRLVSNAAEMSNINTTNLAGNYMLEDDIDMTGVTAPIGGNSYAPFTGNFDGNFFKIRNLNITGVDHAALFGRVSGARIENLGVIAPTIAGNDTGSQVNTAGGIVGEATGNTVLKNVYVESGSITGESGRFGGIVGYTKNTKIDGSYNTSAIGTNGGGIIGFSDTGTEVTNTYNKPERAVAGDSYFVRVIDPDDGTTIRNSYTTSKKFSTTHSFTLAKVSGNYIIDTSTGKAKPVIAGLTPSSDEYDAQSSSTYSGWDINNNGDPGATWRIYEGRTTPLLTAFMDGTATATYNYRYFNQDGTVVDDSTNTLKSNNGADVTGLTYNSKYLRIVDAGTPNTPGDKSKIQYEPSVDTNKIEEYAYTNSAADKANGIRNAGTKAIVWSGQHGPNLRGVNMTIGKRKVSLDSNDMGVLTRVYNGKTDVKSTFEAALKDGSKSGITADDIADNSVGLDTTGFTARMADKHVGAAKEVTFGGTITFDDTKADSSNYEFDNSSISNIKGKITITKAPLYLTIHKKTAADKIYDGTDEVKDADMLQSKPNIELNKTIAAGTTGEIMKDDGGTQDTVDLAATDDPTYTDDAGNQQIHAGTHKLRYKNVGLRTDGAYANDAGNYELFYRDAQSTEKKVTGGNLYLDGKIVPREVKTDGFKVYNKGTNIEASAQKVYDGNNEYTLDTTNLYLSANAGAVTDTTGIVDRDKGHITFALTGGKGKFKKADGTTDSKDVQTAKKLAYNVTGVSDNPTEYRLGDYYVDMSGVHKGLDETFDATGAGKITPKTITATKKDNLTKVYDAMAQYTDGNRNPITGDGLVTLSGIVSGDTVTNTSTATYASKDVVYSGAVPTTQSVTYNVAFTTPNAEEADNYTFDATPNTETVTRTTTLTGLGTITPRSVTLTFGPATKIYDGTDTNTQKTLSAMSDGTAGNAVLGADGYSTGNVNLTGVSSRFGDGTGASFTANVNAGSRSVEYTGVGNSLGGNYSVANTQYGTGTITRRRIDPSGFQVLKGDGTIADATKVYDGTADYNLPNGAKLVTPQSTSTDEGIVSRDYKKITFRLKNGAPGHFTKNAAGNDPTTHVSEAHYVAYDIVAQTSDARNNPLTNYTFGPSGTPRDLETVNDANPAHATAAGSITPAALKAVTKEISKVYDGLTAHTDGNRNVKKGDTIVDFSGWVSSSDKRENTSTAEYAGKNVSRDASGNIIKKGVTYTAQLTGQYADDYQIVNDANTSISTSTGMDASKTVTANLGLQANKGTITPRKLKVKMGDVSKTYDGTAGNTSGTIAGFTDDPASSVLATILGGDNVTAARLTTRYQGMLNASPATASSTYGRLSGGTFAENVNASNGTPHDVQYTNMRNAFKNEFGPTTAGNYTVDDTAYGQGTIRRRDISPTNFQVVDLNGHAANATKVYDGTSNYNVPQGWHLTPPAGPGTGIIAADQNDVFFRLSNQGAQFADNSDNPTANVASAAKVLYNVEAAGDATKIKNYTLNGVDLESGAGKVSGDGSITRRVLELGLVRDSGIDKVYDGATTLKNTATKNWNVLRDNNSTGNVKYADGSTDKNKLVTTDGTSFAITSNYRNNANTAADKNVRRDGSNNPIDKDILYNISINGDATNYSFKKGGSVTNAETGLELSAKGKIEPKDLSGAFEKITKVYDGTKNVNLADVHFKAGALLAGDNVALGVGSAQYQSENVNGDGTKWTPSGGTEQKNWVNYSGLTLGGTDAGNYNLATTARGLGEITPFRLTPGSVTVTAGTATKVYDGNTSVWKGTSKNLSDVMGYISSATVMVNGNPVNVLGDLNLTSAEYDSKDVNSGASHNRVTYNFTFSNESGNFALAPNAQTLSLKGDGAITPKDVVATIKGPLTKTYDATTAVKNAAGNALSGNDLVTLTGLVAGDGATNITTAEYADKNAGTSKIVNYNIGIDADNAGNYRLVDDSNNAITGTVITNNNTITKRRVDLTFADVRKNYDTTATNNDVTASVSAADAAVLNHDRPGFADGNNKLTGLTGITSEYGMGTGDAFVADPNAGRKTVRYQGTAAAMNSLLAGDAGNYEFTDPGFGAGDITRIRVKQSDFTFNIDPATKEYDGTKDVVWTDPVTKKTYGAEKYFRSSTFKLNGVDTPVNPDDITLNKAAYNDLNVAKADHVDYEFTLSKRNFDIEGGSVVQRQTQGTITPRNLTAHVPQHIYKEYDGTRDLSSENQALIDKMVLDDEDLIVSKDKGKVHLKVEGRYASKDATVDTKEQAEARTENSAGVVNVDYTLTLSGDPIASQNYTVGAGTATGKADIYRKTLTVDVERKVKDYDGTAAVKGLAAGDITFHGVVNGDTLRLDQAATDKIQGAYADSNVSRDANGNVVDKAVSYTGFNDALNNYAARNTASDAKNYRLENDGVSYTAAQGKGRINPRSINKGDITFDFKNATKEYDGDTSVKYNGKADADSVKNYLNGATYQIGTQTIDLKNDLTVKTEGTGYDNANVNGGAPHDVTYALTYTGGNFAITGGNTFTETAANRGYITPRKLIADMKSINPTKTYDGNKEIVGIAKDADGNVITRESLAIRHFRHYNENEETRYDDEEGIVKADRPHIAHSSAAAYADKDVAWTPNGNADPNAMWQDRNDVANKDVDYRFSLSGSPLSNYELVDEHGNSIGTRNPARTTLTYDVTTATGRINPAEIRMKADPKTVWINEGLLPRGSYTGTPDGTYPAPGYATGVNGEHLRGTFSYDAPDARLRMGDYAVNGSYAPAVGEVVYRNYRFVQDPANAAALHVGPYIPDANYYNIMTQNKMLPDEYVYENASLDRRGNFGRRAEAAVEYTDPALNSMQDGKNVRTPDIYATDDAVFALMDQVFG</sequence>
<dbReference type="InterPro" id="IPR012334">
    <property type="entry name" value="Pectin_lyas_fold"/>
</dbReference>
<comment type="caution">
    <text evidence="3">The sequence shown here is derived from an EMBL/GenBank/DDBJ whole genome shotgun (WGS) entry which is preliminary data.</text>
</comment>
<keyword evidence="1" id="KW-0732">Signal</keyword>
<reference evidence="3 4" key="1">
    <citation type="submission" date="2010-08" db="EMBL/GenBank/DDBJ databases">
        <authorList>
            <person name="Weinstock G."/>
            <person name="Sodergren E."/>
            <person name="Clifton S."/>
            <person name="Fulton L."/>
            <person name="Fulton B."/>
            <person name="Courtney L."/>
            <person name="Fronick C."/>
            <person name="Harrison M."/>
            <person name="Strong C."/>
            <person name="Farmer C."/>
            <person name="Delahaunty K."/>
            <person name="Markovic C."/>
            <person name="Hall O."/>
            <person name="Minx P."/>
            <person name="Tomlinson C."/>
            <person name="Mitreva M."/>
            <person name="Hou S."/>
            <person name="Chen J."/>
            <person name="Wollam A."/>
            <person name="Pepin K.H."/>
            <person name="Johnson M."/>
            <person name="Bhonagiri V."/>
            <person name="Zhang X."/>
            <person name="Suruliraj S."/>
            <person name="Warren W."/>
            <person name="Chinwalla A."/>
            <person name="Mardis E.R."/>
            <person name="Wilson R.K."/>
        </authorList>
    </citation>
    <scope>NUCLEOTIDE SEQUENCE [LARGE SCALE GENOMIC DNA]</scope>
    <source>
        <strain evidence="3 4">F0399</strain>
    </source>
</reference>
<dbReference type="Gene3D" id="2.160.20.10">
    <property type="entry name" value="Single-stranded right-handed beta-helix, Pectin lyase-like"/>
    <property type="match status" value="1"/>
</dbReference>
<name>E7N2G4_9FIRM</name>
<dbReference type="RefSeq" id="WP_009349840.1">
    <property type="nucleotide sequence ID" value="NZ_GL638136.1"/>
</dbReference>
<dbReference type="Pfam" id="PF18657">
    <property type="entry name" value="YDG"/>
    <property type="match status" value="2"/>
</dbReference>
<dbReference type="InterPro" id="IPR008638">
    <property type="entry name" value="FhaB/CdiA-like_TPS"/>
</dbReference>
<dbReference type="HOGENOM" id="CLU_000209_0_0_9"/>
<feature type="chain" id="PRO_5003219179" evidence="1">
    <location>
        <begin position="34"/>
        <end position="3067"/>
    </location>
</feature>